<dbReference type="Pfam" id="PF07555">
    <property type="entry name" value="NAGidase"/>
    <property type="match status" value="1"/>
</dbReference>
<comment type="similarity">
    <text evidence="3">Belongs to the glycosyl hydrolase 84 family.</text>
</comment>
<dbReference type="InterPro" id="IPR029018">
    <property type="entry name" value="Hex-like_dom2"/>
</dbReference>
<dbReference type="PROSITE" id="PS50022">
    <property type="entry name" value="FA58C_3"/>
    <property type="match status" value="1"/>
</dbReference>
<gene>
    <name evidence="7" type="ORF">H9702_09685</name>
</gene>
<keyword evidence="4" id="KW-0732">Signal</keyword>
<dbReference type="Gene3D" id="2.60.120.260">
    <property type="entry name" value="Galactose-binding domain-like"/>
    <property type="match status" value="3"/>
</dbReference>
<dbReference type="Gene3D" id="1.20.58.460">
    <property type="entry name" value="Hyaluronidase post-catalytic domain-like"/>
    <property type="match status" value="1"/>
</dbReference>
<dbReference type="Pfam" id="PF02838">
    <property type="entry name" value="Glyco_hydro_20b"/>
    <property type="match status" value="1"/>
</dbReference>
<protein>
    <submittedName>
        <fullName evidence="7">Beta-N-acetylglucosaminidase domain-containing protein</fullName>
    </submittedName>
</protein>
<dbReference type="InterPro" id="IPR000421">
    <property type="entry name" value="FA58C"/>
</dbReference>
<comment type="caution">
    <text evidence="7">The sequence shown here is derived from an EMBL/GenBank/DDBJ whole genome shotgun (WGS) entry which is preliminary data.</text>
</comment>
<evidence type="ECO:0000256" key="3">
    <source>
        <dbReference type="PROSITE-ProRule" id="PRU01353"/>
    </source>
</evidence>
<feature type="chain" id="PRO_5038735445" evidence="4">
    <location>
        <begin position="26"/>
        <end position="1426"/>
    </location>
</feature>
<dbReference type="InterPro" id="IPR046780">
    <property type="entry name" value="aBig_2"/>
</dbReference>
<feature type="non-terminal residue" evidence="7">
    <location>
        <position position="1426"/>
    </location>
</feature>
<feature type="domain" description="GH84" evidence="6">
    <location>
        <begin position="430"/>
        <end position="690"/>
    </location>
</feature>
<dbReference type="EMBL" id="DWWM01000057">
    <property type="protein sequence ID" value="HJC37381.1"/>
    <property type="molecule type" value="Genomic_DNA"/>
</dbReference>
<feature type="active site" description="Proton donor" evidence="3">
    <location>
        <position position="544"/>
    </location>
</feature>
<dbReference type="InterPro" id="IPR017853">
    <property type="entry name" value="GH"/>
</dbReference>
<keyword evidence="1 3" id="KW-0378">Hydrolase</keyword>
<dbReference type="Pfam" id="PF20578">
    <property type="entry name" value="aBig_2"/>
    <property type="match status" value="1"/>
</dbReference>
<name>A0A9D2SX44_9FIRM</name>
<evidence type="ECO:0000256" key="4">
    <source>
        <dbReference type="SAM" id="SignalP"/>
    </source>
</evidence>
<sequence length="1426" mass="157472">MKKITTVAAALALMTSSLLPTSVLAQEGQQYLPEFHNLGDGSENLALNMKVSASSNEGTAGRFENAAVDGNMSTRWASRAGTNDSDVDQTWYCVDLGKVMDINKIDIHWESRPNKFKIQISEDGEQWRDLGEVIDNGELQEGEPNAKLNTLDDFGTVKARFVKMQGIERRRHETNGNTGYSIYEIEVYGPAWSDETFVNEYLDQLSIPSRMTQDILLPIADDDYGVNISWESDSDALAIDAQGNVSVSRGEQEQKVTLKAIVTRNEAVAEKVYEVTIPSNQPADYSIYPVPASMKEKDGTLIPDQEVTLVMEDEVDDYTKQHIYRVLEENGLSYAEAAEPDADGTNVILGVADGKGAADDYFARVDYDRSISTDKSEGYVLDVDEEKHAIAVMGHENTGTSYGLDTLDQMLEQGEGELKEVLIEDAPETEFRGFIEGFYGEWTHENRMDLIRFCGENKMNTYIYGPKSDPYHTAQWRDPYPAEQLAQLAELVETGKQHNVEVVWAAHVGGHIDLGSDEDIQALMDKFDQLYDIGVRQFAVFFDDSSTDNTHLVDFLNTIQHDYVDAKGDVKPLIMCPQYYNKNQGGVDYLRSLAQSDERIQIMWTGDNVVSEVNQSMVDYITDLIGRPVYVWWNYPVNDLGRSHLLHMGPTEALQPGIENMSGLVSNPMNQAQASKVSLFSIADYTWNSEAYDSQLSWENSWARIITDDEQALEAFKIFCQNCASAPMSFAQTDESVYLIPYFEAFERKLAAQEDYTAEAAALCEQFQLIIDACDTLDAYQGTGNISAEIRNWVDTLRDVAEVGKYVFEQLQTLDPVSKDDDQSITSLISFINDASKRLNDTNAHTQKAAQKRIYPFIESVLADMAETLYPALGFPCAAAGFGSANADYSAMTDGQLDTYVELGAQVTDNYFGIDLKAVNHVSDIHLTMGESDEDGKQSYYKEGVLEYSTDGNTWTPIGTFDTPQIDVTDLNIQARYIRYRATAIFEDITNGVNLSNIRIMEMSVNESVPATIYTNASGLDALSVSTQDGQVTLTGSEQITLQPGEYIGVQYDVCKTLYGIQTPEALTSVSVSTDGEEWNAAEGTDAQNAKYIRLMNEGTEAVTFAAADFTYRCGGRAPVVSATNSGGSIYSGNASNTVDGDASDGSAIWYSNANYATLEYTFETALPLASIEITCTKDVLDRGHIDISEDGESWRTVSTFTTAGNVNTLTLSGDKALKMRLCIDKSGWVKISEVNIQVKEDMNVLSGDSDQLTKAMDGNLLTSYDTGETAGSFIYNNVNSTEENAFVLIKNPDTQIRVEGMIDGEWQDLGTYSGVYNEIRYPIPTASFRISWDEGENVSFYEMMTIYTEADEETASNAAIQALQNMVDKANALGSDDAALNEAIANAQAVLDKDAPTSTEVVTALLNLSEAMQALNTDESVDALR</sequence>
<dbReference type="PROSITE" id="PS52009">
    <property type="entry name" value="GH84"/>
    <property type="match status" value="1"/>
</dbReference>
<dbReference type="InterPro" id="IPR011496">
    <property type="entry name" value="O-GlcNAcase_cat"/>
</dbReference>
<dbReference type="InterPro" id="IPR051822">
    <property type="entry name" value="Glycosyl_Hydrolase_84"/>
</dbReference>
<evidence type="ECO:0000259" key="6">
    <source>
        <dbReference type="PROSITE" id="PS52009"/>
    </source>
</evidence>
<dbReference type="SUPFAM" id="SSF51445">
    <property type="entry name" value="(Trans)glycosidases"/>
    <property type="match status" value="1"/>
</dbReference>
<reference evidence="7" key="1">
    <citation type="journal article" date="2021" name="PeerJ">
        <title>Extensive microbial diversity within the chicken gut microbiome revealed by metagenomics and culture.</title>
        <authorList>
            <person name="Gilroy R."/>
            <person name="Ravi A."/>
            <person name="Getino M."/>
            <person name="Pursley I."/>
            <person name="Horton D.L."/>
            <person name="Alikhan N.F."/>
            <person name="Baker D."/>
            <person name="Gharbi K."/>
            <person name="Hall N."/>
            <person name="Watson M."/>
            <person name="Adriaenssens E.M."/>
            <person name="Foster-Nyarko E."/>
            <person name="Jarju S."/>
            <person name="Secka A."/>
            <person name="Antonio M."/>
            <person name="Oren A."/>
            <person name="Chaudhuri R.R."/>
            <person name="La Ragione R."/>
            <person name="Hildebrand F."/>
            <person name="Pallen M.J."/>
        </authorList>
    </citation>
    <scope>NUCLEOTIDE SEQUENCE</scope>
    <source>
        <strain evidence="7">CHK187-11901</strain>
    </source>
</reference>
<reference evidence="7" key="2">
    <citation type="submission" date="2021-04" db="EMBL/GenBank/DDBJ databases">
        <authorList>
            <person name="Gilroy R."/>
        </authorList>
    </citation>
    <scope>NUCLEOTIDE SEQUENCE</scope>
    <source>
        <strain evidence="7">CHK187-11901</strain>
    </source>
</reference>
<proteinExistence type="inferred from homology"/>
<feature type="domain" description="F5/8 type C" evidence="5">
    <location>
        <begin position="32"/>
        <end position="190"/>
    </location>
</feature>
<accession>A0A9D2SX44</accession>
<dbReference type="GO" id="GO:0005975">
    <property type="term" value="P:carbohydrate metabolic process"/>
    <property type="evidence" value="ECO:0007669"/>
    <property type="project" value="UniProtKB-ARBA"/>
</dbReference>
<dbReference type="SUPFAM" id="SSF55545">
    <property type="entry name" value="beta-N-acetylhexosaminidase-like domain"/>
    <property type="match status" value="1"/>
</dbReference>
<dbReference type="Gene3D" id="3.20.20.80">
    <property type="entry name" value="Glycosidases"/>
    <property type="match status" value="1"/>
</dbReference>
<dbReference type="Pfam" id="PF00754">
    <property type="entry name" value="F5_F8_type_C"/>
    <property type="match status" value="2"/>
</dbReference>
<dbReference type="GO" id="GO:0015929">
    <property type="term" value="F:hexosaminidase activity"/>
    <property type="evidence" value="ECO:0007669"/>
    <property type="project" value="UniProtKB-ARBA"/>
</dbReference>
<dbReference type="GO" id="GO:1901135">
    <property type="term" value="P:carbohydrate derivative metabolic process"/>
    <property type="evidence" value="ECO:0007669"/>
    <property type="project" value="UniProtKB-ARBA"/>
</dbReference>
<dbReference type="PANTHER" id="PTHR13170:SF16">
    <property type="entry name" value="PROTEIN O-GLCNACASE"/>
    <property type="match status" value="1"/>
</dbReference>
<evidence type="ECO:0000313" key="8">
    <source>
        <dbReference type="Proteomes" id="UP000823896"/>
    </source>
</evidence>
<evidence type="ECO:0000313" key="7">
    <source>
        <dbReference type="EMBL" id="HJC37381.1"/>
    </source>
</evidence>
<dbReference type="SUPFAM" id="SSF49785">
    <property type="entry name" value="Galactose-binding domain-like"/>
    <property type="match status" value="3"/>
</dbReference>
<evidence type="ECO:0000256" key="1">
    <source>
        <dbReference type="ARBA" id="ARBA00022801"/>
    </source>
</evidence>
<dbReference type="PANTHER" id="PTHR13170">
    <property type="entry name" value="O-GLCNACASE"/>
    <property type="match status" value="1"/>
</dbReference>
<dbReference type="InterPro" id="IPR008979">
    <property type="entry name" value="Galactose-bd-like_sf"/>
</dbReference>
<evidence type="ECO:0000256" key="2">
    <source>
        <dbReference type="ARBA" id="ARBA00023295"/>
    </source>
</evidence>
<organism evidence="7 8">
    <name type="scientific">Candidatus Merdibacter merdavium</name>
    <dbReference type="NCBI Taxonomy" id="2838692"/>
    <lineage>
        <taxon>Bacteria</taxon>
        <taxon>Bacillati</taxon>
        <taxon>Bacillota</taxon>
        <taxon>Erysipelotrichia</taxon>
        <taxon>Erysipelotrichales</taxon>
        <taxon>Erysipelotrichaceae</taxon>
        <taxon>Merdibacter</taxon>
    </lineage>
</organism>
<dbReference type="Gene3D" id="3.30.379.10">
    <property type="entry name" value="Chitobiase/beta-hexosaminidase domain 2-like"/>
    <property type="match status" value="1"/>
</dbReference>
<feature type="signal peptide" evidence="4">
    <location>
        <begin position="1"/>
        <end position="25"/>
    </location>
</feature>
<dbReference type="InterPro" id="IPR015882">
    <property type="entry name" value="HEX_bac_N"/>
</dbReference>
<evidence type="ECO:0000259" key="5">
    <source>
        <dbReference type="PROSITE" id="PS50022"/>
    </source>
</evidence>
<dbReference type="SUPFAM" id="SSF140657">
    <property type="entry name" value="Hyaluronidase post-catalytic domain-like"/>
    <property type="match status" value="1"/>
</dbReference>
<keyword evidence="2 3" id="KW-0326">Glycosidase</keyword>
<dbReference type="Proteomes" id="UP000823896">
    <property type="component" value="Unassembled WGS sequence"/>
</dbReference>